<feature type="signal peptide" evidence="3">
    <location>
        <begin position="1"/>
        <end position="20"/>
    </location>
</feature>
<feature type="region of interest" description="Disordered" evidence="1">
    <location>
        <begin position="417"/>
        <end position="503"/>
    </location>
</feature>
<sequence>MKPNPILAFSLLLFRSIAFAQTVSQTISYSTDSNGNTYTLTISDSSTITSEAASTASASDTDVGSSSLSHDSSTAGSVYSTATTTFATSTTRGLPAIQTREFTGQGLLVGTCALPQFTILTFPDGGSIEVPLIGCSDDRPDCCPSLNSAEPAAGGTSSTTSTTGSTTSPTPTGVVSILSKYPLTVCPSDMADLDQVCCPIGFSRYGQQIIGNLPCFSVLTTTVYSPDASVLASITSVVAASLSAASTTSTPTISVIVNQVFALGLPCADDVEEEHSGLSTGAKAGVGAGVCVGALLLMLSILAGCMACLRRRKKSDKDVVASEHPVTAGAVETAAGGQDAKNLSAATTMSPGSPSMYSALQMQSQLQTQMHQYSHSHSHVPGIGGGYADSHGYSGAYGHGQAHMVQDQYGGIYSIQPAVMPGSPNHQQQPHPYQHSARYLPLFPQPPAPPAPPAPPLQLYPYRPNQMNQPNASYRQQHSRPPPNIPDPVEADSDSDFAKPRHM</sequence>
<keyword evidence="3" id="KW-0732">Signal</keyword>
<keyword evidence="2" id="KW-0812">Transmembrane</keyword>
<dbReference type="OrthoDB" id="4121282at2759"/>
<keyword evidence="5" id="KW-1185">Reference proteome</keyword>
<dbReference type="GeneID" id="25277318"/>
<feature type="compositionally biased region" description="Low complexity" evidence="1">
    <location>
        <begin position="424"/>
        <end position="442"/>
    </location>
</feature>
<gene>
    <name evidence="4" type="ORF">A1O9_02374</name>
</gene>
<dbReference type="VEuPathDB" id="FungiDB:A1O9_02374"/>
<evidence type="ECO:0000256" key="1">
    <source>
        <dbReference type="SAM" id="MobiDB-lite"/>
    </source>
</evidence>
<keyword evidence="2" id="KW-1133">Transmembrane helix</keyword>
<feature type="compositionally biased region" description="Polar residues" evidence="1">
    <location>
        <begin position="465"/>
        <end position="476"/>
    </location>
</feature>
<evidence type="ECO:0008006" key="6">
    <source>
        <dbReference type="Google" id="ProtNLM"/>
    </source>
</evidence>
<dbReference type="Proteomes" id="UP000027920">
    <property type="component" value="Unassembled WGS sequence"/>
</dbReference>
<proteinExistence type="predicted"/>
<evidence type="ECO:0000313" key="5">
    <source>
        <dbReference type="Proteomes" id="UP000027920"/>
    </source>
</evidence>
<keyword evidence="2" id="KW-0472">Membrane</keyword>
<dbReference type="EMBL" id="AMGV01000002">
    <property type="protein sequence ID" value="KEF60812.1"/>
    <property type="molecule type" value="Genomic_DNA"/>
</dbReference>
<dbReference type="RefSeq" id="XP_013263402.1">
    <property type="nucleotide sequence ID" value="XM_013407948.1"/>
</dbReference>
<feature type="region of interest" description="Disordered" evidence="1">
    <location>
        <begin position="146"/>
        <end position="171"/>
    </location>
</feature>
<feature type="transmembrane region" description="Helical" evidence="2">
    <location>
        <begin position="286"/>
        <end position="309"/>
    </location>
</feature>
<feature type="compositionally biased region" description="Pro residues" evidence="1">
    <location>
        <begin position="443"/>
        <end position="458"/>
    </location>
</feature>
<evidence type="ECO:0000256" key="3">
    <source>
        <dbReference type="SAM" id="SignalP"/>
    </source>
</evidence>
<reference evidence="4 5" key="1">
    <citation type="submission" date="2013-03" db="EMBL/GenBank/DDBJ databases">
        <title>The Genome Sequence of Exophiala aquamarina CBS 119918.</title>
        <authorList>
            <consortium name="The Broad Institute Genomics Platform"/>
            <person name="Cuomo C."/>
            <person name="de Hoog S."/>
            <person name="Gorbushina A."/>
            <person name="Walker B."/>
            <person name="Young S.K."/>
            <person name="Zeng Q."/>
            <person name="Gargeya S."/>
            <person name="Fitzgerald M."/>
            <person name="Haas B."/>
            <person name="Abouelleil A."/>
            <person name="Allen A.W."/>
            <person name="Alvarado L."/>
            <person name="Arachchi H.M."/>
            <person name="Berlin A.M."/>
            <person name="Chapman S.B."/>
            <person name="Gainer-Dewar J."/>
            <person name="Goldberg J."/>
            <person name="Griggs A."/>
            <person name="Gujja S."/>
            <person name="Hansen M."/>
            <person name="Howarth C."/>
            <person name="Imamovic A."/>
            <person name="Ireland A."/>
            <person name="Larimer J."/>
            <person name="McCowan C."/>
            <person name="Murphy C."/>
            <person name="Pearson M."/>
            <person name="Poon T.W."/>
            <person name="Priest M."/>
            <person name="Roberts A."/>
            <person name="Saif S."/>
            <person name="Shea T."/>
            <person name="Sisk P."/>
            <person name="Sykes S."/>
            <person name="Wortman J."/>
            <person name="Nusbaum C."/>
            <person name="Birren B."/>
        </authorList>
    </citation>
    <scope>NUCLEOTIDE SEQUENCE [LARGE SCALE GENOMIC DNA]</scope>
    <source>
        <strain evidence="4 5">CBS 119918</strain>
    </source>
</reference>
<organism evidence="4 5">
    <name type="scientific">Exophiala aquamarina CBS 119918</name>
    <dbReference type="NCBI Taxonomy" id="1182545"/>
    <lineage>
        <taxon>Eukaryota</taxon>
        <taxon>Fungi</taxon>
        <taxon>Dikarya</taxon>
        <taxon>Ascomycota</taxon>
        <taxon>Pezizomycotina</taxon>
        <taxon>Eurotiomycetes</taxon>
        <taxon>Chaetothyriomycetidae</taxon>
        <taxon>Chaetothyriales</taxon>
        <taxon>Herpotrichiellaceae</taxon>
        <taxon>Exophiala</taxon>
    </lineage>
</organism>
<name>A0A072PM71_9EURO</name>
<dbReference type="HOGENOM" id="CLU_031551_0_0_1"/>
<evidence type="ECO:0000256" key="2">
    <source>
        <dbReference type="SAM" id="Phobius"/>
    </source>
</evidence>
<feature type="chain" id="PRO_5001681706" description="Hydrophobin" evidence="3">
    <location>
        <begin position="21"/>
        <end position="503"/>
    </location>
</feature>
<feature type="region of interest" description="Disordered" evidence="1">
    <location>
        <begin position="56"/>
        <end position="76"/>
    </location>
</feature>
<dbReference type="STRING" id="1182545.A0A072PM71"/>
<accession>A0A072PM71</accession>
<protein>
    <recommendedName>
        <fullName evidence="6">Hydrophobin</fullName>
    </recommendedName>
</protein>
<evidence type="ECO:0000313" key="4">
    <source>
        <dbReference type="EMBL" id="KEF60812.1"/>
    </source>
</evidence>
<feature type="compositionally biased region" description="Low complexity" evidence="1">
    <location>
        <begin position="154"/>
        <end position="171"/>
    </location>
</feature>
<dbReference type="AlphaFoldDB" id="A0A072PM71"/>
<comment type="caution">
    <text evidence="4">The sequence shown here is derived from an EMBL/GenBank/DDBJ whole genome shotgun (WGS) entry which is preliminary data.</text>
</comment>